<proteinExistence type="predicted"/>
<organism evidence="2 3">
    <name type="scientific">Desmophyllum pertusum</name>
    <dbReference type="NCBI Taxonomy" id="174260"/>
    <lineage>
        <taxon>Eukaryota</taxon>
        <taxon>Metazoa</taxon>
        <taxon>Cnidaria</taxon>
        <taxon>Anthozoa</taxon>
        <taxon>Hexacorallia</taxon>
        <taxon>Scleractinia</taxon>
        <taxon>Caryophylliina</taxon>
        <taxon>Caryophylliidae</taxon>
        <taxon>Desmophyllum</taxon>
    </lineage>
</organism>
<evidence type="ECO:0000313" key="2">
    <source>
        <dbReference type="EMBL" id="KAJ7385877.1"/>
    </source>
</evidence>
<dbReference type="SUPFAM" id="SSF51197">
    <property type="entry name" value="Clavaminate synthase-like"/>
    <property type="match status" value="1"/>
</dbReference>
<sequence length="141" mass="15865">MASAVAMAFFLFLGLKHSVCINDDPSPFPGHLEPLGAKHNKNSVKTLMAFPEPREFFQNFASAGSPLLIKGGARLSPAFTKWTDKYFVSIPESESFSIDVEKGKKENRTKGDMRRISLKQFVENYREQDVYMVSGVPKFIQ</sequence>
<reference evidence="2" key="1">
    <citation type="submission" date="2023-01" db="EMBL/GenBank/DDBJ databases">
        <title>Genome assembly of the deep-sea coral Lophelia pertusa.</title>
        <authorList>
            <person name="Herrera S."/>
            <person name="Cordes E."/>
        </authorList>
    </citation>
    <scope>NUCLEOTIDE SEQUENCE</scope>
    <source>
        <strain evidence="2">USNM1676648</strain>
        <tissue evidence="2">Polyp</tissue>
    </source>
</reference>
<feature type="signal peptide" evidence="1">
    <location>
        <begin position="1"/>
        <end position="18"/>
    </location>
</feature>
<protein>
    <submittedName>
        <fullName evidence="2">Uncharacterized protein</fullName>
    </submittedName>
</protein>
<feature type="chain" id="PRO_5040999788" evidence="1">
    <location>
        <begin position="19"/>
        <end position="141"/>
    </location>
</feature>
<dbReference type="OrthoDB" id="415358at2759"/>
<keyword evidence="3" id="KW-1185">Reference proteome</keyword>
<keyword evidence="1" id="KW-0732">Signal</keyword>
<dbReference type="Gene3D" id="2.60.120.650">
    <property type="entry name" value="Cupin"/>
    <property type="match status" value="1"/>
</dbReference>
<gene>
    <name evidence="2" type="ORF">OS493_013913</name>
</gene>
<comment type="caution">
    <text evidence="2">The sequence shown here is derived from an EMBL/GenBank/DDBJ whole genome shotgun (WGS) entry which is preliminary data.</text>
</comment>
<name>A0A9W9ZQD6_9CNID</name>
<evidence type="ECO:0000313" key="3">
    <source>
        <dbReference type="Proteomes" id="UP001163046"/>
    </source>
</evidence>
<evidence type="ECO:0000256" key="1">
    <source>
        <dbReference type="SAM" id="SignalP"/>
    </source>
</evidence>
<accession>A0A9W9ZQD6</accession>
<dbReference type="EMBL" id="MU825879">
    <property type="protein sequence ID" value="KAJ7385877.1"/>
    <property type="molecule type" value="Genomic_DNA"/>
</dbReference>
<dbReference type="AlphaFoldDB" id="A0A9W9ZQD6"/>
<dbReference type="Proteomes" id="UP001163046">
    <property type="component" value="Unassembled WGS sequence"/>
</dbReference>